<reference evidence="3" key="1">
    <citation type="journal article" date="2019" name="Int. J. Syst. Evol. Microbiol.">
        <title>The Global Catalogue of Microorganisms (GCM) 10K type strain sequencing project: providing services to taxonomists for standard genome sequencing and annotation.</title>
        <authorList>
            <consortium name="The Broad Institute Genomics Platform"/>
            <consortium name="The Broad Institute Genome Sequencing Center for Infectious Disease"/>
            <person name="Wu L."/>
            <person name="Ma J."/>
        </authorList>
    </citation>
    <scope>NUCLEOTIDE SEQUENCE [LARGE SCALE GENOMIC DNA]</scope>
    <source>
        <strain evidence="3">CGMCC 1.15111</strain>
    </source>
</reference>
<evidence type="ECO:0000313" key="3">
    <source>
        <dbReference type="Proteomes" id="UP000658258"/>
    </source>
</evidence>
<protein>
    <recommendedName>
        <fullName evidence="4">Tetratricopeptide repeat protein</fullName>
    </recommendedName>
</protein>
<dbReference type="InterPro" id="IPR019734">
    <property type="entry name" value="TPR_rpt"/>
</dbReference>
<evidence type="ECO:0000313" key="2">
    <source>
        <dbReference type="EMBL" id="GHE52769.1"/>
    </source>
</evidence>
<organism evidence="2 3">
    <name type="scientific">Roseivirga thermotolerans</name>
    <dbReference type="NCBI Taxonomy" id="1758176"/>
    <lineage>
        <taxon>Bacteria</taxon>
        <taxon>Pseudomonadati</taxon>
        <taxon>Bacteroidota</taxon>
        <taxon>Cytophagia</taxon>
        <taxon>Cytophagales</taxon>
        <taxon>Roseivirgaceae</taxon>
        <taxon>Roseivirga</taxon>
    </lineage>
</organism>
<comment type="caution">
    <text evidence="2">The sequence shown here is derived from an EMBL/GenBank/DDBJ whole genome shotgun (WGS) entry which is preliminary data.</text>
</comment>
<feature type="repeat" description="TPR" evidence="1">
    <location>
        <begin position="73"/>
        <end position="106"/>
    </location>
</feature>
<dbReference type="Proteomes" id="UP000658258">
    <property type="component" value="Unassembled WGS sequence"/>
</dbReference>
<dbReference type="Pfam" id="PF13181">
    <property type="entry name" value="TPR_8"/>
    <property type="match status" value="1"/>
</dbReference>
<dbReference type="SUPFAM" id="SSF48452">
    <property type="entry name" value="TPR-like"/>
    <property type="match status" value="1"/>
</dbReference>
<dbReference type="PROSITE" id="PS50005">
    <property type="entry name" value="TPR"/>
    <property type="match status" value="2"/>
</dbReference>
<evidence type="ECO:0008006" key="4">
    <source>
        <dbReference type="Google" id="ProtNLM"/>
    </source>
</evidence>
<dbReference type="EMBL" id="BNAG01000001">
    <property type="protein sequence ID" value="GHE52769.1"/>
    <property type="molecule type" value="Genomic_DNA"/>
</dbReference>
<keyword evidence="3" id="KW-1185">Reference proteome</keyword>
<keyword evidence="1" id="KW-0802">TPR repeat</keyword>
<dbReference type="Pfam" id="PF13432">
    <property type="entry name" value="TPR_16"/>
    <property type="match status" value="1"/>
</dbReference>
<dbReference type="RefSeq" id="WP_189628503.1">
    <property type="nucleotide sequence ID" value="NZ_BNAG01000001.1"/>
</dbReference>
<feature type="repeat" description="TPR" evidence="1">
    <location>
        <begin position="107"/>
        <end position="140"/>
    </location>
</feature>
<sequence length="314" mass="35958">MKKYISTGLIVSAFFCLASCKQSKPEVYTPEHFQALSLLGDSLKIPERSVEAEARLMANLDEAKANYLANPTEMNTIWLGRRYAYLSDYRKAIEVFSEGIEAFPSSYKMYRHRGHRYVSLREFDKAISDFAKAYELMPKDTMETEPDGAPNALNIPLSNTQFNILYHYGLAHYLKGEFDKAEPIYKECMEYSDNPDLKVATMDWLYMTLRRQGKTEEANTLLNSLNSDWEIIENDSYMKRLLMYKGELKTEELFKTDNADVALSLATQGYGVANWYLYEGDTATAKRIFKDVVNGTSWAAFGYIAAEADLSRLQ</sequence>
<name>A0ABQ3I0V4_9BACT</name>
<dbReference type="SMART" id="SM00028">
    <property type="entry name" value="TPR"/>
    <property type="match status" value="2"/>
</dbReference>
<accession>A0ABQ3I0V4</accession>
<evidence type="ECO:0000256" key="1">
    <source>
        <dbReference type="PROSITE-ProRule" id="PRU00339"/>
    </source>
</evidence>
<gene>
    <name evidence="2" type="ORF">GCM10011340_03910</name>
</gene>
<proteinExistence type="predicted"/>
<dbReference type="Gene3D" id="1.25.40.10">
    <property type="entry name" value="Tetratricopeptide repeat domain"/>
    <property type="match status" value="1"/>
</dbReference>
<dbReference type="InterPro" id="IPR011990">
    <property type="entry name" value="TPR-like_helical_dom_sf"/>
</dbReference>